<dbReference type="OrthoDB" id="8120989at2759"/>
<dbReference type="Pfam" id="PF21788">
    <property type="entry name" value="TNP-like_GBD"/>
    <property type="match status" value="1"/>
</dbReference>
<dbReference type="Proteomes" id="UP000478052">
    <property type="component" value="Unassembled WGS sequence"/>
</dbReference>
<proteinExistence type="predicted"/>
<dbReference type="InterPro" id="IPR048366">
    <property type="entry name" value="TNP-like_GBD"/>
</dbReference>
<comment type="caution">
    <text evidence="2">The sequence shown here is derived from an EMBL/GenBank/DDBJ whole genome shotgun (WGS) entry which is preliminary data.</text>
</comment>
<dbReference type="EMBL" id="VUJU01013027">
    <property type="protein sequence ID" value="KAF0706122.1"/>
    <property type="molecule type" value="Genomic_DNA"/>
</dbReference>
<sequence>MYHVNVRFFFVNGRKIFYVFDVPHLLKSTRNIFFKYQLTFLNSTTSKKHLVDFFESDQGLNRLAPKLTEVHINPGPFQKMKVKLANKIFSKTVAAGMKCCVQGGTLPSTANATITFIEHMDKLFDLLNSKKKGIWK</sequence>
<evidence type="ECO:0000313" key="3">
    <source>
        <dbReference type="Proteomes" id="UP000478052"/>
    </source>
</evidence>
<feature type="domain" description="Transposable element P transposase-like GTP-binding insertion" evidence="1">
    <location>
        <begin position="24"/>
        <end position="131"/>
    </location>
</feature>
<reference evidence="2 3" key="1">
    <citation type="submission" date="2019-08" db="EMBL/GenBank/DDBJ databases">
        <title>Whole genome of Aphis craccivora.</title>
        <authorList>
            <person name="Voronova N.V."/>
            <person name="Shulinski R.S."/>
            <person name="Bandarenka Y.V."/>
            <person name="Zhorov D.G."/>
            <person name="Warner D."/>
        </authorList>
    </citation>
    <scope>NUCLEOTIDE SEQUENCE [LARGE SCALE GENOMIC DNA]</scope>
    <source>
        <strain evidence="2">180601</strain>
        <tissue evidence="2">Whole Body</tissue>
    </source>
</reference>
<gene>
    <name evidence="2" type="ORF">FWK35_00029361</name>
</gene>
<protein>
    <submittedName>
        <fullName evidence="2">Histone H1-II-like</fullName>
    </submittedName>
</protein>
<evidence type="ECO:0000313" key="2">
    <source>
        <dbReference type="EMBL" id="KAF0706122.1"/>
    </source>
</evidence>
<evidence type="ECO:0000259" key="1">
    <source>
        <dbReference type="Pfam" id="PF21788"/>
    </source>
</evidence>
<accession>A0A6G0VQU8</accession>
<keyword evidence="3" id="KW-1185">Reference proteome</keyword>
<organism evidence="2 3">
    <name type="scientific">Aphis craccivora</name>
    <name type="common">Cowpea aphid</name>
    <dbReference type="NCBI Taxonomy" id="307492"/>
    <lineage>
        <taxon>Eukaryota</taxon>
        <taxon>Metazoa</taxon>
        <taxon>Ecdysozoa</taxon>
        <taxon>Arthropoda</taxon>
        <taxon>Hexapoda</taxon>
        <taxon>Insecta</taxon>
        <taxon>Pterygota</taxon>
        <taxon>Neoptera</taxon>
        <taxon>Paraneoptera</taxon>
        <taxon>Hemiptera</taxon>
        <taxon>Sternorrhyncha</taxon>
        <taxon>Aphidomorpha</taxon>
        <taxon>Aphidoidea</taxon>
        <taxon>Aphididae</taxon>
        <taxon>Aphidini</taxon>
        <taxon>Aphis</taxon>
        <taxon>Aphis</taxon>
    </lineage>
</organism>
<name>A0A6G0VQU8_APHCR</name>
<dbReference type="AlphaFoldDB" id="A0A6G0VQU8"/>